<evidence type="ECO:0000259" key="1">
    <source>
        <dbReference type="Pfam" id="PF04773"/>
    </source>
</evidence>
<evidence type="ECO:0008006" key="5">
    <source>
        <dbReference type="Google" id="ProtNLM"/>
    </source>
</evidence>
<proteinExistence type="predicted"/>
<dbReference type="GO" id="GO:0016989">
    <property type="term" value="F:sigma factor antagonist activity"/>
    <property type="evidence" value="ECO:0007669"/>
    <property type="project" value="TreeGrafter"/>
</dbReference>
<feature type="domain" description="Protein FecR C-terminal" evidence="2">
    <location>
        <begin position="245"/>
        <end position="313"/>
    </location>
</feature>
<evidence type="ECO:0000313" key="4">
    <source>
        <dbReference type="Proteomes" id="UP000195975"/>
    </source>
</evidence>
<dbReference type="Pfam" id="PF16344">
    <property type="entry name" value="FecR_C"/>
    <property type="match status" value="1"/>
</dbReference>
<dbReference type="PANTHER" id="PTHR30273:SF2">
    <property type="entry name" value="PROTEIN FECR"/>
    <property type="match status" value="1"/>
</dbReference>
<gene>
    <name evidence="3" type="ORF">B5F96_01420</name>
</gene>
<sequence>MDRNVLHRFFAGTASFEEEEAVCDWVDASDKNREELIRERKYFDVLLLHKTKNSSMVRSGHRFSLPFVIRESLKIAAAISVLVVSALYIYNNVAKPAPVLAMNKLVVPPGQRANLTLSDGTNVWLNACSEMTYPASFSEDTRRVSLKGEAYFDVSKDVEHPFVVQTKKCDIKVLGTEFNVRVNESESDCEFSAALLEGSIELINKMKPGPSIRLAPMQKAEWTGGKMMVESIRNLDDYRWKEGLICFEEIRFADLMKRFEKTYDIRIVIQNKSLHDYKCSGKCRVSDGVDFILQVLQRSTRFTFSRSDDNTIIYIK</sequence>
<dbReference type="InterPro" id="IPR032508">
    <property type="entry name" value="FecR_C"/>
</dbReference>
<evidence type="ECO:0000313" key="3">
    <source>
        <dbReference type="EMBL" id="OUO07355.1"/>
    </source>
</evidence>
<dbReference type="FunFam" id="2.60.120.1440:FF:000001">
    <property type="entry name" value="Putative anti-sigma factor"/>
    <property type="match status" value="1"/>
</dbReference>
<dbReference type="Pfam" id="PF04773">
    <property type="entry name" value="FecR"/>
    <property type="match status" value="1"/>
</dbReference>
<dbReference type="PANTHER" id="PTHR30273">
    <property type="entry name" value="PERIPLASMIC SIGNAL SENSOR AND SIGMA FACTOR ACTIVATOR FECR-RELATED"/>
    <property type="match status" value="1"/>
</dbReference>
<dbReference type="RefSeq" id="WP_021862435.1">
    <property type="nucleotide sequence ID" value="NZ_CAMQLY010000005.1"/>
</dbReference>
<dbReference type="InterPro" id="IPR012373">
    <property type="entry name" value="Ferrdict_sens_TM"/>
</dbReference>
<accession>A0A9Q5X9H0</accession>
<feature type="domain" description="FecR protein" evidence="1">
    <location>
        <begin position="105"/>
        <end position="200"/>
    </location>
</feature>
<reference evidence="4" key="1">
    <citation type="submission" date="2017-04" db="EMBL/GenBank/DDBJ databases">
        <title>Function of individual gut microbiota members based on whole genome sequencing of pure cultures obtained from chicken caecum.</title>
        <authorList>
            <person name="Medvecky M."/>
            <person name="Cejkova D."/>
            <person name="Polansky O."/>
            <person name="Karasova D."/>
            <person name="Kubasova T."/>
            <person name="Cizek A."/>
            <person name="Rychlik I."/>
        </authorList>
    </citation>
    <scope>NUCLEOTIDE SEQUENCE [LARGE SCALE GENOMIC DNA]</scope>
    <source>
        <strain evidence="4">An42</strain>
    </source>
</reference>
<dbReference type="EMBL" id="NFIJ01000001">
    <property type="protein sequence ID" value="OUO07355.1"/>
    <property type="molecule type" value="Genomic_DNA"/>
</dbReference>
<protein>
    <recommendedName>
        <fullName evidence="5">Anti-sigma factor</fullName>
    </recommendedName>
</protein>
<dbReference type="Proteomes" id="UP000195975">
    <property type="component" value="Unassembled WGS sequence"/>
</dbReference>
<organism evidence="3 4">
    <name type="scientific">Parabacteroides johnsonii</name>
    <dbReference type="NCBI Taxonomy" id="387661"/>
    <lineage>
        <taxon>Bacteria</taxon>
        <taxon>Pseudomonadati</taxon>
        <taxon>Bacteroidota</taxon>
        <taxon>Bacteroidia</taxon>
        <taxon>Bacteroidales</taxon>
        <taxon>Tannerellaceae</taxon>
        <taxon>Parabacteroides</taxon>
    </lineage>
</organism>
<name>A0A9Q5X9H0_9BACT</name>
<dbReference type="Gene3D" id="3.55.50.30">
    <property type="match status" value="1"/>
</dbReference>
<dbReference type="PIRSF" id="PIRSF018266">
    <property type="entry name" value="FecR"/>
    <property type="match status" value="1"/>
</dbReference>
<dbReference type="InterPro" id="IPR006860">
    <property type="entry name" value="FecR"/>
</dbReference>
<dbReference type="Gene3D" id="2.60.120.1440">
    <property type="match status" value="1"/>
</dbReference>
<dbReference type="AlphaFoldDB" id="A0A9Q5X9H0"/>
<evidence type="ECO:0000259" key="2">
    <source>
        <dbReference type="Pfam" id="PF16344"/>
    </source>
</evidence>
<comment type="caution">
    <text evidence="3">The sequence shown here is derived from an EMBL/GenBank/DDBJ whole genome shotgun (WGS) entry which is preliminary data.</text>
</comment>